<dbReference type="AlphaFoldDB" id="A0A5M3VWM0"/>
<sequence>MVRVPGVLEQLAWPMRRSRRVVGDDPAGNPHVLGLPVDLRGSDELGPPLIWMVSDFAPLLLKQAAWVASLTQSMRTSQRLLALVDGIWRYLHQRRLVEGQGAGTVGPA</sequence>
<dbReference type="Proteomes" id="UP000334990">
    <property type="component" value="Unassembled WGS sequence"/>
</dbReference>
<evidence type="ECO:0000313" key="1">
    <source>
        <dbReference type="EMBL" id="GES00824.1"/>
    </source>
</evidence>
<dbReference type="EMBL" id="BLAD01000047">
    <property type="protein sequence ID" value="GES00824.1"/>
    <property type="molecule type" value="Genomic_DNA"/>
</dbReference>
<evidence type="ECO:0000313" key="2">
    <source>
        <dbReference type="Proteomes" id="UP000334990"/>
    </source>
</evidence>
<organism evidence="1 2">
    <name type="scientific">Acrocarpospora corrugata</name>
    <dbReference type="NCBI Taxonomy" id="35763"/>
    <lineage>
        <taxon>Bacteria</taxon>
        <taxon>Bacillati</taxon>
        <taxon>Actinomycetota</taxon>
        <taxon>Actinomycetes</taxon>
        <taxon>Streptosporangiales</taxon>
        <taxon>Streptosporangiaceae</taxon>
        <taxon>Acrocarpospora</taxon>
    </lineage>
</organism>
<proteinExistence type="predicted"/>
<gene>
    <name evidence="1" type="ORF">Acor_28880</name>
</gene>
<name>A0A5M3VWM0_9ACTN</name>
<accession>A0A5M3VWM0</accession>
<keyword evidence="2" id="KW-1185">Reference proteome</keyword>
<reference evidence="1 2" key="1">
    <citation type="submission" date="2019-10" db="EMBL/GenBank/DDBJ databases">
        <title>Whole genome shotgun sequence of Acrocarpospora corrugata NBRC 13972.</title>
        <authorList>
            <person name="Ichikawa N."/>
            <person name="Kimura A."/>
            <person name="Kitahashi Y."/>
            <person name="Komaki H."/>
            <person name="Oguchi A."/>
        </authorList>
    </citation>
    <scope>NUCLEOTIDE SEQUENCE [LARGE SCALE GENOMIC DNA]</scope>
    <source>
        <strain evidence="1 2">NBRC 13972</strain>
    </source>
</reference>
<dbReference type="RefSeq" id="WP_155337152.1">
    <property type="nucleotide sequence ID" value="NZ_BAAABN010000047.1"/>
</dbReference>
<comment type="caution">
    <text evidence="1">The sequence shown here is derived from an EMBL/GenBank/DDBJ whole genome shotgun (WGS) entry which is preliminary data.</text>
</comment>
<protein>
    <submittedName>
        <fullName evidence="1">Uncharacterized protein</fullName>
    </submittedName>
</protein>